<evidence type="ECO:0000256" key="7">
    <source>
        <dbReference type="ARBA" id="ARBA00022785"/>
    </source>
</evidence>
<dbReference type="Gene3D" id="3.40.1780.10">
    <property type="entry name" value="QueA-like"/>
    <property type="match status" value="1"/>
</dbReference>
<evidence type="ECO:0000256" key="9">
    <source>
        <dbReference type="ARBA" id="ARBA00061210"/>
    </source>
</evidence>
<dbReference type="EC" id="2.4.99.17" evidence="10 13"/>
<proteinExistence type="inferred from homology"/>
<accession>A0A0G1SBY4</accession>
<dbReference type="UniPathway" id="UPA00392"/>
<evidence type="ECO:0000313" key="14">
    <source>
        <dbReference type="EMBL" id="KKU30770.1"/>
    </source>
</evidence>
<dbReference type="InterPro" id="IPR003699">
    <property type="entry name" value="QueA"/>
</dbReference>
<comment type="subcellular location">
    <subcellularLocation>
        <location evidence="1 13">Cytoplasm</location>
    </subcellularLocation>
</comment>
<evidence type="ECO:0000256" key="5">
    <source>
        <dbReference type="ARBA" id="ARBA00022679"/>
    </source>
</evidence>
<dbReference type="Pfam" id="PF02547">
    <property type="entry name" value="Queuosine_synth"/>
    <property type="match status" value="1"/>
</dbReference>
<dbReference type="NCBIfam" id="TIGR00113">
    <property type="entry name" value="queA"/>
    <property type="match status" value="1"/>
</dbReference>
<protein>
    <recommendedName>
        <fullName evidence="11 13">S-adenosylmethionine:tRNA ribosyltransferase-isomerase</fullName>
        <ecNumber evidence="10 13">2.4.99.17</ecNumber>
    </recommendedName>
    <alternativeName>
        <fullName evidence="12 13">Queuosine biosynthesis protein QueA</fullName>
    </alternativeName>
</protein>
<evidence type="ECO:0000256" key="13">
    <source>
        <dbReference type="HAMAP-Rule" id="MF_00113"/>
    </source>
</evidence>
<dbReference type="Gene3D" id="2.40.10.240">
    <property type="entry name" value="QueA-like"/>
    <property type="match status" value="1"/>
</dbReference>
<evidence type="ECO:0000256" key="12">
    <source>
        <dbReference type="ARBA" id="ARBA00076160"/>
    </source>
</evidence>
<dbReference type="EMBL" id="LCMG01000035">
    <property type="protein sequence ID" value="KKU30770.1"/>
    <property type="molecule type" value="Genomic_DNA"/>
</dbReference>
<keyword evidence="4 13" id="KW-0963">Cytoplasm</keyword>
<name>A0A0G1SBY4_9BACT</name>
<evidence type="ECO:0000256" key="4">
    <source>
        <dbReference type="ARBA" id="ARBA00022490"/>
    </source>
</evidence>
<keyword evidence="14" id="KW-0413">Isomerase</keyword>
<dbReference type="PATRIC" id="fig|1619001.3.peg.1029"/>
<dbReference type="InterPro" id="IPR042118">
    <property type="entry name" value="QueA_dom1"/>
</dbReference>
<dbReference type="FunFam" id="3.40.1780.10:FF:000001">
    <property type="entry name" value="S-adenosylmethionine:tRNA ribosyltransferase-isomerase"/>
    <property type="match status" value="1"/>
</dbReference>
<dbReference type="Proteomes" id="UP000034705">
    <property type="component" value="Unassembled WGS sequence"/>
</dbReference>
<evidence type="ECO:0000256" key="6">
    <source>
        <dbReference type="ARBA" id="ARBA00022691"/>
    </source>
</evidence>
<dbReference type="NCBIfam" id="NF001140">
    <property type="entry name" value="PRK00147.1"/>
    <property type="match status" value="1"/>
</dbReference>
<dbReference type="SUPFAM" id="SSF111337">
    <property type="entry name" value="QueA-like"/>
    <property type="match status" value="1"/>
</dbReference>
<comment type="catalytic activity">
    <reaction evidence="8 13">
        <text>7-aminomethyl-7-carbaguanosine(34) in tRNA + S-adenosyl-L-methionine = epoxyqueuosine(34) in tRNA + adenine + L-methionine + 2 H(+)</text>
        <dbReference type="Rhea" id="RHEA:32155"/>
        <dbReference type="Rhea" id="RHEA-COMP:10342"/>
        <dbReference type="Rhea" id="RHEA-COMP:18582"/>
        <dbReference type="ChEBI" id="CHEBI:15378"/>
        <dbReference type="ChEBI" id="CHEBI:16708"/>
        <dbReference type="ChEBI" id="CHEBI:57844"/>
        <dbReference type="ChEBI" id="CHEBI:59789"/>
        <dbReference type="ChEBI" id="CHEBI:82833"/>
        <dbReference type="ChEBI" id="CHEBI:194443"/>
        <dbReference type="EC" id="2.4.99.17"/>
    </reaction>
</comment>
<evidence type="ECO:0000256" key="1">
    <source>
        <dbReference type="ARBA" id="ARBA00004496"/>
    </source>
</evidence>
<evidence type="ECO:0000256" key="10">
    <source>
        <dbReference type="ARBA" id="ARBA00066503"/>
    </source>
</evidence>
<comment type="pathway">
    <text evidence="2 13">tRNA modification; tRNA-queuosine biosynthesis.</text>
</comment>
<dbReference type="GO" id="GO:0008616">
    <property type="term" value="P:tRNA queuosine(34) biosynthetic process"/>
    <property type="evidence" value="ECO:0007669"/>
    <property type="project" value="UniProtKB-UniRule"/>
</dbReference>
<dbReference type="HAMAP" id="MF_00113">
    <property type="entry name" value="QueA"/>
    <property type="match status" value="1"/>
</dbReference>
<keyword evidence="6 13" id="KW-0949">S-adenosyl-L-methionine</keyword>
<dbReference type="AlphaFoldDB" id="A0A0G1SBY4"/>
<comment type="subunit">
    <text evidence="3 13">Monomer.</text>
</comment>
<comment type="caution">
    <text evidence="14">The sequence shown here is derived from an EMBL/GenBank/DDBJ whole genome shotgun (WGS) entry which is preliminary data.</text>
</comment>
<dbReference type="GO" id="GO:0051075">
    <property type="term" value="F:S-adenosylmethionine:tRNA ribosyltransferase-isomerase activity"/>
    <property type="evidence" value="ECO:0007669"/>
    <property type="project" value="UniProtKB-EC"/>
</dbReference>
<evidence type="ECO:0000256" key="3">
    <source>
        <dbReference type="ARBA" id="ARBA00011245"/>
    </source>
</evidence>
<evidence type="ECO:0000256" key="2">
    <source>
        <dbReference type="ARBA" id="ARBA00004691"/>
    </source>
</evidence>
<comment type="function">
    <text evidence="13">Transfers and isomerizes the ribose moiety from AdoMet to the 7-aminomethyl group of 7-deazaguanine (preQ1-tRNA) to give epoxyqueuosine (oQ-tRNA).</text>
</comment>
<dbReference type="InterPro" id="IPR036100">
    <property type="entry name" value="QueA_sf"/>
</dbReference>
<reference evidence="14 15" key="1">
    <citation type="journal article" date="2015" name="Nature">
        <title>rRNA introns, odd ribosomes, and small enigmatic genomes across a large radiation of phyla.</title>
        <authorList>
            <person name="Brown C.T."/>
            <person name="Hug L.A."/>
            <person name="Thomas B.C."/>
            <person name="Sharon I."/>
            <person name="Castelle C.J."/>
            <person name="Singh A."/>
            <person name="Wilkins M.J."/>
            <person name="Williams K.H."/>
            <person name="Banfield J.F."/>
        </authorList>
    </citation>
    <scope>NUCLEOTIDE SEQUENCE [LARGE SCALE GENOMIC DNA]</scope>
</reference>
<keyword evidence="5 13" id="KW-0808">Transferase</keyword>
<evidence type="ECO:0000313" key="15">
    <source>
        <dbReference type="Proteomes" id="UP000034705"/>
    </source>
</evidence>
<gene>
    <name evidence="13" type="primary">queA</name>
    <name evidence="14" type="ORF">UX45_C0035G0009</name>
</gene>
<evidence type="ECO:0000256" key="8">
    <source>
        <dbReference type="ARBA" id="ARBA00052751"/>
    </source>
</evidence>
<organism evidence="14 15">
    <name type="scientific">Candidatus Uhrbacteria bacterium GW2011_GWF2_46_218</name>
    <dbReference type="NCBI Taxonomy" id="1619001"/>
    <lineage>
        <taxon>Bacteria</taxon>
        <taxon>Candidatus Uhriibacteriota</taxon>
    </lineage>
</organism>
<sequence>MFGMRALGCGLRWWFNSIHMNAQKIPLSLFDYHLPLSLIAQSPQEPRDYSRLMILDRETGVRQHKHFFDIQDELKAGDVLVINQTKVFRARLHAQTKEGVIVEIFLLRDFVTHWQTLIRPGKKVKEGDHLFFGESQIKASVLHKHTDGIVDVCFDCSSTEVLAYANQFGEVPVPPYIHAQPDPDRYQTVYADKTGSVAAPTAGFHFTSELLEAISKKGVEIVPITLHVGIGTFRPIHTEFIEDHVMHAEWVEVNPSATQIIMKAKQEGRRVIAVGTTSLRTLEGVAKMFDGTLPTEGFSGDINLYICPGFKFQIVDVLLTNFHLPKSSLLVLVSAFAGRGHILAAYREAIDQGYRFFSFGDAMLITKTDSDH</sequence>
<dbReference type="GO" id="GO:0005737">
    <property type="term" value="C:cytoplasm"/>
    <property type="evidence" value="ECO:0007669"/>
    <property type="project" value="UniProtKB-SubCell"/>
</dbReference>
<dbReference type="PANTHER" id="PTHR30307:SF0">
    <property type="entry name" value="S-ADENOSYLMETHIONINE:TRNA RIBOSYLTRANSFERASE-ISOMERASE"/>
    <property type="match status" value="1"/>
</dbReference>
<keyword evidence="7 13" id="KW-0671">Queuosine biosynthesis</keyword>
<dbReference type="InterPro" id="IPR042119">
    <property type="entry name" value="QueA_dom2"/>
</dbReference>
<comment type="similarity">
    <text evidence="9 13">Belongs to the QueA family.</text>
</comment>
<evidence type="ECO:0000256" key="11">
    <source>
        <dbReference type="ARBA" id="ARBA00069325"/>
    </source>
</evidence>
<dbReference type="PANTHER" id="PTHR30307">
    <property type="entry name" value="S-ADENOSYLMETHIONINE:TRNA RIBOSYLTRANSFERASE-ISOMERASE"/>
    <property type="match status" value="1"/>
</dbReference>